<comment type="subcellular location">
    <subcellularLocation>
        <location evidence="1 6">Cell membrane</location>
        <topology evidence="1 6">Multi-pass membrane protein</topology>
    </subcellularLocation>
</comment>
<dbReference type="AlphaFoldDB" id="A0A177KN43"/>
<dbReference type="InterPro" id="IPR022930">
    <property type="entry name" value="UPF0316"/>
</dbReference>
<keyword evidence="3 6" id="KW-0812">Transmembrane</keyword>
<dbReference type="HAMAP" id="MF_01515">
    <property type="entry name" value="UPF0316"/>
    <property type="match status" value="1"/>
</dbReference>
<evidence type="ECO:0000259" key="7">
    <source>
        <dbReference type="Pfam" id="PF10035"/>
    </source>
</evidence>
<feature type="transmembrane region" description="Helical" evidence="6">
    <location>
        <begin position="57"/>
        <end position="77"/>
    </location>
</feature>
<gene>
    <name evidence="9" type="ORF">AWH48_09425</name>
</gene>
<dbReference type="GO" id="GO:0005886">
    <property type="term" value="C:plasma membrane"/>
    <property type="evidence" value="ECO:0007669"/>
    <property type="project" value="UniProtKB-SubCell"/>
</dbReference>
<dbReference type="InterPro" id="IPR019264">
    <property type="entry name" value="DUF2179"/>
</dbReference>
<dbReference type="Proteomes" id="UP000077271">
    <property type="component" value="Unassembled WGS sequence"/>
</dbReference>
<dbReference type="PANTHER" id="PTHR40060:SF1">
    <property type="entry name" value="UPF0316 PROTEIN YEBE"/>
    <property type="match status" value="1"/>
</dbReference>
<feature type="domain" description="DUF2179" evidence="7">
    <location>
        <begin position="108"/>
        <end position="160"/>
    </location>
</feature>
<accession>A0A177KN43</accession>
<evidence type="ECO:0000256" key="2">
    <source>
        <dbReference type="ARBA" id="ARBA00022475"/>
    </source>
</evidence>
<name>A0A177KN43_9BACI</name>
<evidence type="ECO:0000313" key="10">
    <source>
        <dbReference type="Proteomes" id="UP000077271"/>
    </source>
</evidence>
<comment type="similarity">
    <text evidence="6">Belongs to the UPF0316 family.</text>
</comment>
<feature type="transmembrane region" description="Helical" evidence="6">
    <location>
        <begin position="30"/>
        <end position="51"/>
    </location>
</feature>
<keyword evidence="4 6" id="KW-1133">Transmembrane helix</keyword>
<dbReference type="PANTHER" id="PTHR40060">
    <property type="entry name" value="UPF0316 PROTEIN YEBE"/>
    <property type="match status" value="1"/>
</dbReference>
<evidence type="ECO:0000259" key="8">
    <source>
        <dbReference type="Pfam" id="PF18955"/>
    </source>
</evidence>
<feature type="transmembrane region" description="Helical" evidence="6">
    <location>
        <begin position="6"/>
        <end position="23"/>
    </location>
</feature>
<evidence type="ECO:0000256" key="5">
    <source>
        <dbReference type="ARBA" id="ARBA00023136"/>
    </source>
</evidence>
<dbReference type="CDD" id="cd16381">
    <property type="entry name" value="YitT_C_like_1"/>
    <property type="match status" value="1"/>
</dbReference>
<feature type="domain" description="DUF5698" evidence="8">
    <location>
        <begin position="18"/>
        <end position="74"/>
    </location>
</feature>
<evidence type="ECO:0000256" key="1">
    <source>
        <dbReference type="ARBA" id="ARBA00004651"/>
    </source>
</evidence>
<dbReference type="Pfam" id="PF10035">
    <property type="entry name" value="DUF2179"/>
    <property type="match status" value="1"/>
</dbReference>
<organism evidence="9 10">
    <name type="scientific">Domibacillus aminovorans</name>
    <dbReference type="NCBI Taxonomy" id="29332"/>
    <lineage>
        <taxon>Bacteria</taxon>
        <taxon>Bacillati</taxon>
        <taxon>Bacillota</taxon>
        <taxon>Bacilli</taxon>
        <taxon>Bacillales</taxon>
        <taxon>Bacillaceae</taxon>
        <taxon>Domibacillus</taxon>
    </lineage>
</organism>
<reference evidence="9 10" key="1">
    <citation type="submission" date="2016-01" db="EMBL/GenBank/DDBJ databases">
        <title>Investigation of taxonomic status of Bacillus aminovorans.</title>
        <authorList>
            <person name="Verma A."/>
            <person name="Pal Y."/>
            <person name="Krishnamurthi S."/>
        </authorList>
    </citation>
    <scope>NUCLEOTIDE SEQUENCE [LARGE SCALE GENOMIC DNA]</scope>
    <source>
        <strain evidence="9 10">DSM 4337</strain>
    </source>
</reference>
<comment type="caution">
    <text evidence="9">The sequence shown here is derived from an EMBL/GenBank/DDBJ whole genome shotgun (WGS) entry which is preliminary data.</text>
</comment>
<evidence type="ECO:0000313" key="9">
    <source>
        <dbReference type="EMBL" id="OAH54792.1"/>
    </source>
</evidence>
<dbReference type="NCBIfam" id="NF003194">
    <property type="entry name" value="PRK04164.1-5"/>
    <property type="match status" value="1"/>
</dbReference>
<dbReference type="InterPro" id="IPR044035">
    <property type="entry name" value="DUF5698"/>
</dbReference>
<evidence type="ECO:0000256" key="4">
    <source>
        <dbReference type="ARBA" id="ARBA00022989"/>
    </source>
</evidence>
<dbReference type="OrthoDB" id="48231at2"/>
<keyword evidence="5 6" id="KW-0472">Membrane</keyword>
<dbReference type="Pfam" id="PF18955">
    <property type="entry name" value="DUF5698"/>
    <property type="match status" value="1"/>
</dbReference>
<sequence>MDILLIFLLQLIYVPIYTLRIIFLVKEKKFLASILGFIEALIYVFGLAIIFTGEQSIWAMLVYAIGFALGIAIGGYVEGKLAIGYTTIVANITNRNDDFISTLRQEGFGVTLFVGEGKDSQRFQLEILTLRSREKEVFSIIQEYEPSAFLISYEARKFRGGYLAKSVKKHSI</sequence>
<dbReference type="EMBL" id="LQWZ01000033">
    <property type="protein sequence ID" value="OAH54792.1"/>
    <property type="molecule type" value="Genomic_DNA"/>
</dbReference>
<proteinExistence type="inferred from homology"/>
<protein>
    <recommendedName>
        <fullName evidence="6">UPF0316 protein AWH48_09425</fullName>
    </recommendedName>
</protein>
<evidence type="ECO:0000256" key="3">
    <source>
        <dbReference type="ARBA" id="ARBA00022692"/>
    </source>
</evidence>
<keyword evidence="2 6" id="KW-1003">Cell membrane</keyword>
<dbReference type="RefSeq" id="WP_063975265.1">
    <property type="nucleotide sequence ID" value="NZ_LQWZ01000033.1"/>
</dbReference>
<evidence type="ECO:0000256" key="6">
    <source>
        <dbReference type="HAMAP-Rule" id="MF_01515"/>
    </source>
</evidence>